<keyword evidence="3" id="KW-1185">Reference proteome</keyword>
<feature type="compositionally biased region" description="Low complexity" evidence="1">
    <location>
        <begin position="86"/>
        <end position="101"/>
    </location>
</feature>
<evidence type="ECO:0000256" key="1">
    <source>
        <dbReference type="SAM" id="MobiDB-lite"/>
    </source>
</evidence>
<evidence type="ECO:0000313" key="3">
    <source>
        <dbReference type="Proteomes" id="UP000236333"/>
    </source>
</evidence>
<reference evidence="2 3" key="1">
    <citation type="journal article" date="2017" name="Mol. Biol. Evol.">
        <title>The 4-celled Tetrabaena socialis nuclear genome reveals the essential components for genetic control of cell number at the origin of multicellularity in the volvocine lineage.</title>
        <authorList>
            <person name="Featherston J."/>
            <person name="Arakaki Y."/>
            <person name="Hanschen E.R."/>
            <person name="Ferris P.J."/>
            <person name="Michod R.E."/>
            <person name="Olson B.J.S.C."/>
            <person name="Nozaki H."/>
            <person name="Durand P.M."/>
        </authorList>
    </citation>
    <scope>NUCLEOTIDE SEQUENCE [LARGE SCALE GENOMIC DNA]</scope>
    <source>
        <strain evidence="2 3">NIES-571</strain>
    </source>
</reference>
<gene>
    <name evidence="2" type="ORF">TSOC_009553</name>
</gene>
<dbReference type="PANTHER" id="PTHR35126:SF1">
    <property type="entry name" value="DUF3067 DOMAIN-CONTAINING PROTEIN"/>
    <property type="match status" value="1"/>
</dbReference>
<evidence type="ECO:0000313" key="2">
    <source>
        <dbReference type="EMBL" id="PNH04303.1"/>
    </source>
</evidence>
<feature type="region of interest" description="Disordered" evidence="1">
    <location>
        <begin position="85"/>
        <end position="107"/>
    </location>
</feature>
<dbReference type="OrthoDB" id="5234at2759"/>
<dbReference type="AlphaFoldDB" id="A0A2J7ZVK0"/>
<dbReference type="Proteomes" id="UP000236333">
    <property type="component" value="Unassembled WGS sequence"/>
</dbReference>
<dbReference type="PANTHER" id="PTHR35126">
    <property type="entry name" value="SLR0598 PROTEIN"/>
    <property type="match status" value="1"/>
</dbReference>
<feature type="compositionally biased region" description="Low complexity" evidence="1">
    <location>
        <begin position="41"/>
        <end position="58"/>
    </location>
</feature>
<proteinExistence type="predicted"/>
<sequence length="266" mass="28607">PSRSVTASLGVGEFFRGFFDGSWAPRSTRMWRQGEYDYEASTDGGSSSGSSSADEADAAAGNAADISIDLQARLRSLPASARTPLGAADSADAADGSGYDGVSPATRSFSEAGDGDLAASLTRRIGEIASSTASYDSQLVAEEEARQPLSGVELRQLIFTKYGKNFDVSFVRRDIPGKTFVFLNIMWVHLGQRSFKLTEEQYMEKMEGAAYLVGALGQTDKVRAFLQEPARSQKGLPPRPVVGTAITIRFDLEPSVIAEWFGEGYQ</sequence>
<feature type="non-terminal residue" evidence="2">
    <location>
        <position position="1"/>
    </location>
</feature>
<dbReference type="Pfam" id="PF11267">
    <property type="entry name" value="DUF3067"/>
    <property type="match status" value="1"/>
</dbReference>
<name>A0A2J7ZVK0_9CHLO</name>
<organism evidence="2 3">
    <name type="scientific">Tetrabaena socialis</name>
    <dbReference type="NCBI Taxonomy" id="47790"/>
    <lineage>
        <taxon>Eukaryota</taxon>
        <taxon>Viridiplantae</taxon>
        <taxon>Chlorophyta</taxon>
        <taxon>core chlorophytes</taxon>
        <taxon>Chlorophyceae</taxon>
        <taxon>CS clade</taxon>
        <taxon>Chlamydomonadales</taxon>
        <taxon>Tetrabaenaceae</taxon>
        <taxon>Tetrabaena</taxon>
    </lineage>
</organism>
<dbReference type="EMBL" id="PGGS01000403">
    <property type="protein sequence ID" value="PNH04303.1"/>
    <property type="molecule type" value="Genomic_DNA"/>
</dbReference>
<accession>A0A2J7ZVK0</accession>
<dbReference type="InterPro" id="IPR021420">
    <property type="entry name" value="DUF3067"/>
</dbReference>
<feature type="region of interest" description="Disordered" evidence="1">
    <location>
        <begin position="38"/>
        <end position="58"/>
    </location>
</feature>
<dbReference type="Gene3D" id="3.30.428.40">
    <property type="entry name" value="Protein of unknown function DUF3067"/>
    <property type="match status" value="1"/>
</dbReference>
<protein>
    <submittedName>
        <fullName evidence="2">Uncharacterized protein</fullName>
    </submittedName>
</protein>
<comment type="caution">
    <text evidence="2">The sequence shown here is derived from an EMBL/GenBank/DDBJ whole genome shotgun (WGS) entry which is preliminary data.</text>
</comment>